<accession>M2MVW9</accession>
<reference evidence="1 2" key="1">
    <citation type="journal article" date="2012" name="PLoS Pathog.">
        <title>Diverse lifestyles and strategies of plant pathogenesis encoded in the genomes of eighteen Dothideomycetes fungi.</title>
        <authorList>
            <person name="Ohm R.A."/>
            <person name="Feau N."/>
            <person name="Henrissat B."/>
            <person name="Schoch C.L."/>
            <person name="Horwitz B.A."/>
            <person name="Barry K.W."/>
            <person name="Condon B.J."/>
            <person name="Copeland A.C."/>
            <person name="Dhillon B."/>
            <person name="Glaser F."/>
            <person name="Hesse C.N."/>
            <person name="Kosti I."/>
            <person name="LaButti K."/>
            <person name="Lindquist E.A."/>
            <person name="Lucas S."/>
            <person name="Salamov A.A."/>
            <person name="Bradshaw R.E."/>
            <person name="Ciuffetti L."/>
            <person name="Hamelin R.C."/>
            <person name="Kema G.H.J."/>
            <person name="Lawrence C."/>
            <person name="Scott J.A."/>
            <person name="Spatafora J.W."/>
            <person name="Turgeon B.G."/>
            <person name="de Wit P.J.G.M."/>
            <person name="Zhong S."/>
            <person name="Goodwin S.B."/>
            <person name="Grigoriev I.V."/>
        </authorList>
    </citation>
    <scope>NUCLEOTIDE SEQUENCE [LARGE SCALE GENOMIC DNA]</scope>
    <source>
        <strain evidence="1 2">UAMH 10762</strain>
    </source>
</reference>
<name>M2MVW9_BAUPA</name>
<dbReference type="Proteomes" id="UP000011761">
    <property type="component" value="Unassembled WGS sequence"/>
</dbReference>
<dbReference type="RefSeq" id="XP_007672311.1">
    <property type="nucleotide sequence ID" value="XM_007674121.1"/>
</dbReference>
<dbReference type="HOGENOM" id="CLU_2637682_0_0_1"/>
<evidence type="ECO:0000313" key="2">
    <source>
        <dbReference type="Proteomes" id="UP000011761"/>
    </source>
</evidence>
<proteinExistence type="predicted"/>
<protein>
    <submittedName>
        <fullName evidence="1">Uncharacterized protein</fullName>
    </submittedName>
</protein>
<sequence>MSGCARSLRTLSEPHDHIAAYGDSLLPHSGLFASACIGESEMVYWFQSVSSRTPYKHYKDDRVVLRREVQLPHSRRQ</sequence>
<dbReference type="KEGG" id="bcom:BAUCODRAFT_197186"/>
<gene>
    <name evidence="1" type="ORF">BAUCODRAFT_197186</name>
</gene>
<dbReference type="GeneID" id="19109621"/>
<dbReference type="EMBL" id="KB445550">
    <property type="protein sequence ID" value="EMD01127.1"/>
    <property type="molecule type" value="Genomic_DNA"/>
</dbReference>
<organism evidence="1 2">
    <name type="scientific">Baudoinia panamericana (strain UAMH 10762)</name>
    <name type="common">Angels' share fungus</name>
    <name type="synonym">Baudoinia compniacensis (strain UAMH 10762)</name>
    <dbReference type="NCBI Taxonomy" id="717646"/>
    <lineage>
        <taxon>Eukaryota</taxon>
        <taxon>Fungi</taxon>
        <taxon>Dikarya</taxon>
        <taxon>Ascomycota</taxon>
        <taxon>Pezizomycotina</taxon>
        <taxon>Dothideomycetes</taxon>
        <taxon>Dothideomycetidae</taxon>
        <taxon>Mycosphaerellales</taxon>
        <taxon>Teratosphaeriaceae</taxon>
        <taxon>Baudoinia</taxon>
    </lineage>
</organism>
<evidence type="ECO:0000313" key="1">
    <source>
        <dbReference type="EMBL" id="EMD01127.1"/>
    </source>
</evidence>
<dbReference type="AlphaFoldDB" id="M2MVW9"/>
<keyword evidence="2" id="KW-1185">Reference proteome</keyword>